<protein>
    <submittedName>
        <fullName evidence="1">Methyltransferase type 11</fullName>
    </submittedName>
</protein>
<dbReference type="AlphaFoldDB" id="A0A0L7LP46"/>
<feature type="non-terminal residue" evidence="1">
    <location>
        <position position="1"/>
    </location>
</feature>
<reference evidence="1 2" key="1">
    <citation type="journal article" date="2015" name="Genome Biol. Evol.">
        <title>The genome of winter moth (Operophtera brumata) provides a genomic perspective on sexual dimorphism and phenology.</title>
        <authorList>
            <person name="Derks M.F."/>
            <person name="Smit S."/>
            <person name="Salis L."/>
            <person name="Schijlen E."/>
            <person name="Bossers A."/>
            <person name="Mateman C."/>
            <person name="Pijl A.S."/>
            <person name="de Ridder D."/>
            <person name="Groenen M.A."/>
            <person name="Visser M.E."/>
            <person name="Megens H.J."/>
        </authorList>
    </citation>
    <scope>NUCLEOTIDE SEQUENCE [LARGE SCALE GENOMIC DNA]</scope>
    <source>
        <strain evidence="1">WM2013NL</strain>
        <tissue evidence="1">Head and thorax</tissue>
    </source>
</reference>
<organism evidence="1 2">
    <name type="scientific">Operophtera brumata</name>
    <name type="common">Winter moth</name>
    <name type="synonym">Phalaena brumata</name>
    <dbReference type="NCBI Taxonomy" id="104452"/>
    <lineage>
        <taxon>Eukaryota</taxon>
        <taxon>Metazoa</taxon>
        <taxon>Ecdysozoa</taxon>
        <taxon>Arthropoda</taxon>
        <taxon>Hexapoda</taxon>
        <taxon>Insecta</taxon>
        <taxon>Pterygota</taxon>
        <taxon>Neoptera</taxon>
        <taxon>Endopterygota</taxon>
        <taxon>Lepidoptera</taxon>
        <taxon>Glossata</taxon>
        <taxon>Ditrysia</taxon>
        <taxon>Geometroidea</taxon>
        <taxon>Geometridae</taxon>
        <taxon>Larentiinae</taxon>
        <taxon>Operophtera</taxon>
    </lineage>
</organism>
<gene>
    <name evidence="1" type="ORF">OBRU01_02811</name>
</gene>
<dbReference type="GO" id="GO:0008168">
    <property type="term" value="F:methyltransferase activity"/>
    <property type="evidence" value="ECO:0007669"/>
    <property type="project" value="UniProtKB-KW"/>
</dbReference>
<keyword evidence="1" id="KW-0489">Methyltransferase</keyword>
<keyword evidence="1" id="KW-0808">Transferase</keyword>
<dbReference type="Proteomes" id="UP000037510">
    <property type="component" value="Unassembled WGS sequence"/>
</dbReference>
<proteinExistence type="predicted"/>
<accession>A0A0L7LP46</accession>
<dbReference type="GO" id="GO:0032259">
    <property type="term" value="P:methylation"/>
    <property type="evidence" value="ECO:0007669"/>
    <property type="project" value="UniProtKB-KW"/>
</dbReference>
<comment type="caution">
    <text evidence="1">The sequence shown here is derived from an EMBL/GenBank/DDBJ whole genome shotgun (WGS) entry which is preliminary data.</text>
</comment>
<feature type="non-terminal residue" evidence="1">
    <location>
        <position position="211"/>
    </location>
</feature>
<keyword evidence="2" id="KW-1185">Reference proteome</keyword>
<evidence type="ECO:0000313" key="2">
    <source>
        <dbReference type="Proteomes" id="UP000037510"/>
    </source>
</evidence>
<dbReference type="EMBL" id="JTDY01000450">
    <property type="protein sequence ID" value="KOB77129.1"/>
    <property type="molecule type" value="Genomic_DNA"/>
</dbReference>
<evidence type="ECO:0000313" key="1">
    <source>
        <dbReference type="EMBL" id="KOB77129.1"/>
    </source>
</evidence>
<name>A0A0L7LP46_OPEBR</name>
<sequence>MPSGSTAVNLNKGISLVFNKEANRLEDKRRKDILPGTSGNVLVTMTPEIREEKNCSIQSAEEEVNEPSFLGTIYKELYEKRKAIEQTKSLSHADRDSVLSEIVDRMVVKINASKSTPSIKKLIDIDTKGDLKDWGLDLLKKKDKEPSLASTYTGTFSRALRTHHANILIVIPKNAVPVKDDVNYQGTLPLRGWRRISSMLRAASRRVQVPT</sequence>